<sequence>MKKWLVILISIILLIFDNALMPFLAVNGAYPKLLFIFALAYSIINGREEAVFIGAFSGILQDIYFYNGFGINSFINLFVCLLAAIIGENIYREKRLIPVISSIFIYILKVFIIFIVFKILGKTIDIKIGIFSALYGSIFMLFGYNYVFKLCNNEYEKNQWRFK</sequence>
<comment type="similarity">
    <text evidence="2">Belongs to the MreD family.</text>
</comment>
<name>A0A343JEP7_9CLOT</name>
<evidence type="ECO:0000256" key="7">
    <source>
        <dbReference type="ARBA" id="ARBA00023136"/>
    </source>
</evidence>
<dbReference type="PIRSF" id="PIRSF037497">
    <property type="entry name" value="MreD_Clostridium/Treponema_prd"/>
    <property type="match status" value="1"/>
</dbReference>
<keyword evidence="3" id="KW-1003">Cell membrane</keyword>
<comment type="subcellular location">
    <subcellularLocation>
        <location evidence="1">Cell membrane</location>
        <topology evidence="1">Multi-pass membrane protein</topology>
    </subcellularLocation>
</comment>
<evidence type="ECO:0000256" key="3">
    <source>
        <dbReference type="ARBA" id="ARBA00022475"/>
    </source>
</evidence>
<feature type="transmembrane region" description="Helical" evidence="8">
    <location>
        <begin position="126"/>
        <end position="147"/>
    </location>
</feature>
<dbReference type="GO" id="GO:0008360">
    <property type="term" value="P:regulation of cell shape"/>
    <property type="evidence" value="ECO:0007669"/>
    <property type="project" value="UniProtKB-KW"/>
</dbReference>
<evidence type="ECO:0000313" key="9">
    <source>
        <dbReference type="EMBL" id="ASW44005.1"/>
    </source>
</evidence>
<protein>
    <submittedName>
        <fullName evidence="9">Rod shape-determining protein MreD</fullName>
    </submittedName>
</protein>
<proteinExistence type="inferred from homology"/>
<keyword evidence="6 8" id="KW-1133">Transmembrane helix</keyword>
<reference evidence="9 10" key="1">
    <citation type="submission" date="2016-08" db="EMBL/GenBank/DDBJ databases">
        <title>Complete Genome Sequence Of The Indigo Reducing Clostridium isatidis DSM15098.</title>
        <authorList>
            <person name="Little G.T."/>
            <person name="Minton N.P."/>
        </authorList>
    </citation>
    <scope>NUCLEOTIDE SEQUENCE [LARGE SCALE GENOMIC DNA]</scope>
    <source>
        <strain evidence="9 10">DSM 15098</strain>
    </source>
</reference>
<dbReference type="AlphaFoldDB" id="A0A343JEP7"/>
<evidence type="ECO:0000313" key="10">
    <source>
        <dbReference type="Proteomes" id="UP000264883"/>
    </source>
</evidence>
<organism evidence="9 10">
    <name type="scientific">Clostridium isatidis</name>
    <dbReference type="NCBI Taxonomy" id="182773"/>
    <lineage>
        <taxon>Bacteria</taxon>
        <taxon>Bacillati</taxon>
        <taxon>Bacillota</taxon>
        <taxon>Clostridia</taxon>
        <taxon>Eubacteriales</taxon>
        <taxon>Clostridiaceae</taxon>
        <taxon>Clostridium</taxon>
    </lineage>
</organism>
<dbReference type="RefSeq" id="WP_119866132.1">
    <property type="nucleotide sequence ID" value="NZ_CP016786.1"/>
</dbReference>
<keyword evidence="5" id="KW-0133">Cell shape</keyword>
<evidence type="ECO:0000256" key="4">
    <source>
        <dbReference type="ARBA" id="ARBA00022692"/>
    </source>
</evidence>
<evidence type="ECO:0000256" key="5">
    <source>
        <dbReference type="ARBA" id="ARBA00022960"/>
    </source>
</evidence>
<keyword evidence="7 8" id="KW-0472">Membrane</keyword>
<gene>
    <name evidence="9" type="ORF">BEN51_11065</name>
</gene>
<keyword evidence="4 8" id="KW-0812">Transmembrane</keyword>
<dbReference type="InterPro" id="IPR007227">
    <property type="entry name" value="Cell_shape_determining_MreD"/>
</dbReference>
<evidence type="ECO:0000256" key="2">
    <source>
        <dbReference type="ARBA" id="ARBA00007776"/>
    </source>
</evidence>
<keyword evidence="10" id="KW-1185">Reference proteome</keyword>
<dbReference type="OrthoDB" id="9796616at2"/>
<evidence type="ECO:0000256" key="1">
    <source>
        <dbReference type="ARBA" id="ARBA00004651"/>
    </source>
</evidence>
<dbReference type="KEGG" id="cia:BEN51_11065"/>
<dbReference type="Pfam" id="PF04093">
    <property type="entry name" value="MreD"/>
    <property type="match status" value="1"/>
</dbReference>
<feature type="transmembrane region" description="Helical" evidence="8">
    <location>
        <begin position="96"/>
        <end position="120"/>
    </location>
</feature>
<dbReference type="InterPro" id="IPR017225">
    <property type="entry name" value="Cell_shape_determin_MreD_prd"/>
</dbReference>
<dbReference type="Proteomes" id="UP000264883">
    <property type="component" value="Chromosome"/>
</dbReference>
<evidence type="ECO:0000256" key="8">
    <source>
        <dbReference type="SAM" id="Phobius"/>
    </source>
</evidence>
<accession>A0A343JEP7</accession>
<dbReference type="EMBL" id="CP016786">
    <property type="protein sequence ID" value="ASW44005.1"/>
    <property type="molecule type" value="Genomic_DNA"/>
</dbReference>
<dbReference type="NCBIfam" id="TIGR03426">
    <property type="entry name" value="shape_MreD"/>
    <property type="match status" value="1"/>
</dbReference>
<feature type="transmembrane region" description="Helical" evidence="8">
    <location>
        <begin position="63"/>
        <end position="84"/>
    </location>
</feature>
<dbReference type="GO" id="GO:0005886">
    <property type="term" value="C:plasma membrane"/>
    <property type="evidence" value="ECO:0007669"/>
    <property type="project" value="UniProtKB-SubCell"/>
</dbReference>
<evidence type="ECO:0000256" key="6">
    <source>
        <dbReference type="ARBA" id="ARBA00022989"/>
    </source>
</evidence>